<dbReference type="PROSITE" id="PS50294">
    <property type="entry name" value="WD_REPEATS_REGION"/>
    <property type="match status" value="1"/>
</dbReference>
<organism evidence="4 5">
    <name type="scientific">Furculomyces boomerangus</name>
    <dbReference type="NCBI Taxonomy" id="61424"/>
    <lineage>
        <taxon>Eukaryota</taxon>
        <taxon>Fungi</taxon>
        <taxon>Fungi incertae sedis</taxon>
        <taxon>Zoopagomycota</taxon>
        <taxon>Kickxellomycotina</taxon>
        <taxon>Harpellomycetes</taxon>
        <taxon>Harpellales</taxon>
        <taxon>Harpellaceae</taxon>
        <taxon>Furculomyces</taxon>
    </lineage>
</organism>
<keyword evidence="5" id="KW-1185">Reference proteome</keyword>
<dbReference type="InterPro" id="IPR015943">
    <property type="entry name" value="WD40/YVTN_repeat-like_dom_sf"/>
</dbReference>
<dbReference type="Pfam" id="PF23798">
    <property type="entry name" value="Beta-prop_SPT8"/>
    <property type="match status" value="2"/>
</dbReference>
<evidence type="ECO:0000313" key="5">
    <source>
        <dbReference type="Proteomes" id="UP000245699"/>
    </source>
</evidence>
<gene>
    <name evidence="4" type="ORF">BB559_001530</name>
</gene>
<dbReference type="Gene3D" id="2.130.10.10">
    <property type="entry name" value="YVTN repeat-like/Quinoprotein amine dehydrogenase"/>
    <property type="match status" value="2"/>
</dbReference>
<feature type="compositionally biased region" description="Acidic residues" evidence="2">
    <location>
        <begin position="19"/>
        <end position="38"/>
    </location>
</feature>
<feature type="region of interest" description="Disordered" evidence="2">
    <location>
        <begin position="1"/>
        <end position="47"/>
    </location>
</feature>
<dbReference type="InterPro" id="IPR001680">
    <property type="entry name" value="WD40_rpt"/>
</dbReference>
<protein>
    <recommendedName>
        <fullName evidence="3">Transcription factor spt8 beta-propeller domain-containing protein</fullName>
    </recommendedName>
</protein>
<feature type="repeat" description="WD" evidence="1">
    <location>
        <begin position="356"/>
        <end position="397"/>
    </location>
</feature>
<proteinExistence type="predicted"/>
<dbReference type="EMBL" id="MBFT01000079">
    <property type="protein sequence ID" value="PVU98488.1"/>
    <property type="molecule type" value="Genomic_DNA"/>
</dbReference>
<evidence type="ECO:0000259" key="3">
    <source>
        <dbReference type="Pfam" id="PF23798"/>
    </source>
</evidence>
<dbReference type="SMART" id="SM00320">
    <property type="entry name" value="WD40"/>
    <property type="match status" value="6"/>
</dbReference>
<feature type="domain" description="Transcription factor spt8 beta-propeller" evidence="3">
    <location>
        <begin position="428"/>
        <end position="589"/>
    </location>
</feature>
<reference evidence="4 5" key="1">
    <citation type="journal article" date="2018" name="MBio">
        <title>Comparative Genomics Reveals the Core Gene Toolbox for the Fungus-Insect Symbiosis.</title>
        <authorList>
            <person name="Wang Y."/>
            <person name="Stata M."/>
            <person name="Wang W."/>
            <person name="Stajich J.E."/>
            <person name="White M.M."/>
            <person name="Moncalvo J.M."/>
        </authorList>
    </citation>
    <scope>NUCLEOTIDE SEQUENCE [LARGE SCALE GENOMIC DNA]</scope>
    <source>
        <strain evidence="4 5">AUS-77-4</strain>
    </source>
</reference>
<evidence type="ECO:0000256" key="2">
    <source>
        <dbReference type="SAM" id="MobiDB-lite"/>
    </source>
</evidence>
<dbReference type="STRING" id="61424.A0A2T9Z1L4"/>
<feature type="domain" description="Transcription factor spt8 beta-propeller" evidence="3">
    <location>
        <begin position="228"/>
        <end position="416"/>
    </location>
</feature>
<dbReference type="Proteomes" id="UP000245699">
    <property type="component" value="Unassembled WGS sequence"/>
</dbReference>
<dbReference type="SUPFAM" id="SSF50978">
    <property type="entry name" value="WD40 repeat-like"/>
    <property type="match status" value="1"/>
</dbReference>
<name>A0A2T9Z1L4_9FUNG</name>
<keyword evidence="1" id="KW-0853">WD repeat</keyword>
<comment type="caution">
    <text evidence="4">The sequence shown here is derived from an EMBL/GenBank/DDBJ whole genome shotgun (WGS) entry which is preliminary data.</text>
</comment>
<dbReference type="PANTHER" id="PTHR19879:SF9">
    <property type="entry name" value="TRANSCRIPTION INITIATION FACTOR TFIID SUBUNIT 5"/>
    <property type="match status" value="1"/>
</dbReference>
<sequence>MEKSLDDDFLEKEFFGGSSEEEEDDNDENNYNEMESQENENSNLKQNLAGIDLKANNFKENTHNQGNSRKDINTQSLDNIGIKLENQSTDFKHKLNSPIFTNNSEETLNSESAELEKDKKGMDVEPLDVDPMVADFISSYKTFMQDVSLDDKSVQSKREDLNIENINSEKIDRNLDDIKKQRVTVESKIKVNEVESKEIDKYSKITMLEYPPRGQIKPDPELVNCRGYEVTPYVSALINYQVYSIASTRNMRWLFTGGEDGHIYKWDFFASMNGKTMLTQWQKHQQVESVTKAGVMLSYFFHEEDTFKDDGKSNILSPVYSMAVQSEGLWLLSGKKSGDIGLWSIRHDEGRCIHNLKRHREPVSTLKLTPDEYGLVSGSWDKNVLYWDLNTGGISRSFIGHVSQLSSCSFQPLDGSNSTLSPNRVPLLMTTSVDGQSLLWDVRDKTALPTRLVPPLKTPPWALSSCWNANGNVIYVGRRNSSIDEYDIVAGKLSRSHKLPSSSGPVSQVCGLPNGSHFLSASYDNIRLWDISNNTNRKGYIQFQVIPGHHGATISQMYVDDSGKYLITAVGSRDWDGSGANSCLFYEINPS</sequence>
<accession>A0A2T9Z1L4</accession>
<dbReference type="OrthoDB" id="10260946at2759"/>
<dbReference type="InterPro" id="IPR036322">
    <property type="entry name" value="WD40_repeat_dom_sf"/>
</dbReference>
<feature type="region of interest" description="Disordered" evidence="2">
    <location>
        <begin position="95"/>
        <end position="121"/>
    </location>
</feature>
<evidence type="ECO:0000313" key="4">
    <source>
        <dbReference type="EMBL" id="PVU98488.1"/>
    </source>
</evidence>
<feature type="compositionally biased region" description="Basic and acidic residues" evidence="2">
    <location>
        <begin position="1"/>
        <end position="14"/>
    </location>
</feature>
<dbReference type="PANTHER" id="PTHR19879">
    <property type="entry name" value="TRANSCRIPTION INITIATION FACTOR TFIID"/>
    <property type="match status" value="1"/>
</dbReference>
<dbReference type="PROSITE" id="PS50082">
    <property type="entry name" value="WD_REPEATS_2"/>
    <property type="match status" value="1"/>
</dbReference>
<feature type="compositionally biased region" description="Polar residues" evidence="2">
    <location>
        <begin position="98"/>
        <end position="112"/>
    </location>
</feature>
<dbReference type="AlphaFoldDB" id="A0A2T9Z1L4"/>
<evidence type="ECO:0000256" key="1">
    <source>
        <dbReference type="PROSITE-ProRule" id="PRU00221"/>
    </source>
</evidence>
<dbReference type="InterPro" id="IPR057544">
    <property type="entry name" value="Beta-prop_SPT8"/>
</dbReference>